<keyword evidence="2" id="KW-1185">Reference proteome</keyword>
<dbReference type="OrthoDB" id="20872at2759"/>
<protein>
    <submittedName>
        <fullName evidence="1">HET-domain-containing protein</fullName>
    </submittedName>
</protein>
<gene>
    <name evidence="1" type="ORF">EJ08DRAFT_596755</name>
</gene>
<dbReference type="PANTHER" id="PTHR10622:SF11">
    <property type="entry name" value="HET-DOMAIN-CONTAINING PROTEIN"/>
    <property type="match status" value="1"/>
</dbReference>
<accession>A0A9P4TUS4</accession>
<feature type="non-terminal residue" evidence="1">
    <location>
        <position position="1"/>
    </location>
</feature>
<dbReference type="EMBL" id="MU007089">
    <property type="protein sequence ID" value="KAF2422641.1"/>
    <property type="molecule type" value="Genomic_DNA"/>
</dbReference>
<proteinExistence type="predicted"/>
<evidence type="ECO:0000313" key="2">
    <source>
        <dbReference type="Proteomes" id="UP000800235"/>
    </source>
</evidence>
<sequence length="189" mass="22061">CIDKTSKAELSRSINSMFHWYRNATRCYVYLYDDSRDTIESEIRRSKWFTRGWTLQELLAPASVEFFSSDYRPLGDKTSLGQLINMITNIPRSALERIPLSQFSADERMSWMEYRETKLEEDKVCSLLGIFGVRIPPVYGEGRASAFKRLQKEIDRLDTCTKDLRLTDPRDDKNRIEETKGGLLDDSYC</sequence>
<name>A0A9P4TUS4_9PEZI</name>
<organism evidence="1 2">
    <name type="scientific">Tothia fuscella</name>
    <dbReference type="NCBI Taxonomy" id="1048955"/>
    <lineage>
        <taxon>Eukaryota</taxon>
        <taxon>Fungi</taxon>
        <taxon>Dikarya</taxon>
        <taxon>Ascomycota</taxon>
        <taxon>Pezizomycotina</taxon>
        <taxon>Dothideomycetes</taxon>
        <taxon>Pleosporomycetidae</taxon>
        <taxon>Venturiales</taxon>
        <taxon>Cylindrosympodiaceae</taxon>
        <taxon>Tothia</taxon>
    </lineage>
</organism>
<dbReference type="Proteomes" id="UP000800235">
    <property type="component" value="Unassembled WGS sequence"/>
</dbReference>
<reference evidence="1" key="1">
    <citation type="journal article" date="2020" name="Stud. Mycol.">
        <title>101 Dothideomycetes genomes: a test case for predicting lifestyles and emergence of pathogens.</title>
        <authorList>
            <person name="Haridas S."/>
            <person name="Albert R."/>
            <person name="Binder M."/>
            <person name="Bloem J."/>
            <person name="Labutti K."/>
            <person name="Salamov A."/>
            <person name="Andreopoulos B."/>
            <person name="Baker S."/>
            <person name="Barry K."/>
            <person name="Bills G."/>
            <person name="Bluhm B."/>
            <person name="Cannon C."/>
            <person name="Castanera R."/>
            <person name="Culley D."/>
            <person name="Daum C."/>
            <person name="Ezra D."/>
            <person name="Gonzalez J."/>
            <person name="Henrissat B."/>
            <person name="Kuo A."/>
            <person name="Liang C."/>
            <person name="Lipzen A."/>
            <person name="Lutzoni F."/>
            <person name="Magnuson J."/>
            <person name="Mondo S."/>
            <person name="Nolan M."/>
            <person name="Ohm R."/>
            <person name="Pangilinan J."/>
            <person name="Park H.-J."/>
            <person name="Ramirez L."/>
            <person name="Alfaro M."/>
            <person name="Sun H."/>
            <person name="Tritt A."/>
            <person name="Yoshinaga Y."/>
            <person name="Zwiers L.-H."/>
            <person name="Turgeon B."/>
            <person name="Goodwin S."/>
            <person name="Spatafora J."/>
            <person name="Crous P."/>
            <person name="Grigoriev I."/>
        </authorList>
    </citation>
    <scope>NUCLEOTIDE SEQUENCE</scope>
    <source>
        <strain evidence="1">CBS 130266</strain>
    </source>
</reference>
<dbReference type="AlphaFoldDB" id="A0A9P4TUS4"/>
<evidence type="ECO:0000313" key="1">
    <source>
        <dbReference type="EMBL" id="KAF2422641.1"/>
    </source>
</evidence>
<dbReference type="PANTHER" id="PTHR10622">
    <property type="entry name" value="HET DOMAIN-CONTAINING PROTEIN"/>
    <property type="match status" value="1"/>
</dbReference>
<comment type="caution">
    <text evidence="1">The sequence shown here is derived from an EMBL/GenBank/DDBJ whole genome shotgun (WGS) entry which is preliminary data.</text>
</comment>